<feature type="domain" description="Phytochrome central region" evidence="3">
    <location>
        <begin position="6"/>
        <end position="52"/>
    </location>
</feature>
<proteinExistence type="predicted"/>
<evidence type="ECO:0000313" key="4">
    <source>
        <dbReference type="EMBL" id="GER89263.1"/>
    </source>
</evidence>
<dbReference type="SUPFAM" id="SSF47384">
    <property type="entry name" value="Homodimeric domain of signal transducing histidine kinase"/>
    <property type="match status" value="1"/>
</dbReference>
<evidence type="ECO:0000313" key="5">
    <source>
        <dbReference type="Proteomes" id="UP000326912"/>
    </source>
</evidence>
<dbReference type="AlphaFoldDB" id="A0A5J4KNG0"/>
<dbReference type="Gene3D" id="3.30.450.270">
    <property type="match status" value="1"/>
</dbReference>
<comment type="caution">
    <text evidence="4">The sequence shown here is derived from an EMBL/GenBank/DDBJ whole genome shotgun (WGS) entry which is preliminary data.</text>
</comment>
<reference evidence="4 5" key="1">
    <citation type="submission" date="2019-10" db="EMBL/GenBank/DDBJ databases">
        <title>Dictyobacter vulcani sp. nov., within the class Ktedonobacteria, isolated from soil of volcanic Mt. Zao.</title>
        <authorList>
            <person name="Zheng Y."/>
            <person name="Wang C.M."/>
            <person name="Sakai Y."/>
            <person name="Abe K."/>
            <person name="Yokota A."/>
            <person name="Yabe S."/>
        </authorList>
    </citation>
    <scope>NUCLEOTIDE SEQUENCE [LARGE SCALE GENOMIC DNA]</scope>
    <source>
        <strain evidence="4 5">W12</strain>
    </source>
</reference>
<dbReference type="GO" id="GO:0009584">
    <property type="term" value="P:detection of visible light"/>
    <property type="evidence" value="ECO:0007669"/>
    <property type="project" value="InterPro"/>
</dbReference>
<dbReference type="GO" id="GO:0006355">
    <property type="term" value="P:regulation of DNA-templated transcription"/>
    <property type="evidence" value="ECO:0007669"/>
    <property type="project" value="InterPro"/>
</dbReference>
<dbReference type="EMBL" id="BKZW01000001">
    <property type="protein sequence ID" value="GER89263.1"/>
    <property type="molecule type" value="Genomic_DNA"/>
</dbReference>
<dbReference type="EC" id="2.7.13.3" evidence="2"/>
<dbReference type="GO" id="GO:0000155">
    <property type="term" value="F:phosphorelay sensor kinase activity"/>
    <property type="evidence" value="ECO:0007669"/>
    <property type="project" value="InterPro"/>
</dbReference>
<evidence type="ECO:0000259" key="3">
    <source>
        <dbReference type="Pfam" id="PF00360"/>
    </source>
</evidence>
<keyword evidence="5" id="KW-1185">Reference proteome</keyword>
<evidence type="ECO:0000256" key="1">
    <source>
        <dbReference type="ARBA" id="ARBA00000085"/>
    </source>
</evidence>
<comment type="catalytic activity">
    <reaction evidence="1">
        <text>ATP + protein L-histidine = ADP + protein N-phospho-L-histidine.</text>
        <dbReference type="EC" id="2.7.13.3"/>
    </reaction>
</comment>
<protein>
    <recommendedName>
        <fullName evidence="2">histidine kinase</fullName>
        <ecNumber evidence="2">2.7.13.3</ecNumber>
    </recommendedName>
</protein>
<dbReference type="InterPro" id="IPR013515">
    <property type="entry name" value="Phytochrome_cen-reg"/>
</dbReference>
<organism evidence="4 5">
    <name type="scientific">Dictyobacter vulcani</name>
    <dbReference type="NCBI Taxonomy" id="2607529"/>
    <lineage>
        <taxon>Bacteria</taxon>
        <taxon>Bacillati</taxon>
        <taxon>Chloroflexota</taxon>
        <taxon>Ktedonobacteria</taxon>
        <taxon>Ktedonobacterales</taxon>
        <taxon>Dictyobacteraceae</taxon>
        <taxon>Dictyobacter</taxon>
    </lineage>
</organism>
<accession>A0A5J4KNG0</accession>
<gene>
    <name evidence="4" type="ORF">KDW_34250</name>
</gene>
<sequence length="108" mass="12461">MQMQDGSTLLHPRTSFAAWGETVNLQSQAWKESEVAAARVIRSAIIDRVLQDLVVQRSNELQNLNQMLEASNQELDSFAYIVSHDLKEPLRGNYQLCPYSERRLRRQT</sequence>
<dbReference type="InterPro" id="IPR043150">
    <property type="entry name" value="Phytochrome_PHY_sf"/>
</dbReference>
<dbReference type="Proteomes" id="UP000326912">
    <property type="component" value="Unassembled WGS sequence"/>
</dbReference>
<dbReference type="SUPFAM" id="SSF55781">
    <property type="entry name" value="GAF domain-like"/>
    <property type="match status" value="1"/>
</dbReference>
<evidence type="ECO:0000256" key="2">
    <source>
        <dbReference type="ARBA" id="ARBA00012438"/>
    </source>
</evidence>
<dbReference type="Pfam" id="PF00360">
    <property type="entry name" value="PHY"/>
    <property type="match status" value="1"/>
</dbReference>
<name>A0A5J4KNG0_9CHLR</name>
<dbReference type="InterPro" id="IPR036097">
    <property type="entry name" value="HisK_dim/P_sf"/>
</dbReference>